<dbReference type="GO" id="GO:0005829">
    <property type="term" value="C:cytosol"/>
    <property type="evidence" value="ECO:0007669"/>
    <property type="project" value="TreeGrafter"/>
</dbReference>
<dbReference type="EMBL" id="FN649747">
    <property type="protein sequence ID" value="CBN77266.1"/>
    <property type="molecule type" value="Genomic_DNA"/>
</dbReference>
<dbReference type="GO" id="GO:0070006">
    <property type="term" value="F:metalloaminopeptidase activity"/>
    <property type="evidence" value="ECO:0007669"/>
    <property type="project" value="UniProtKB-UniRule"/>
</dbReference>
<dbReference type="STRING" id="2880.D8LNA9"/>
<evidence type="ECO:0000256" key="4">
    <source>
        <dbReference type="ARBA" id="ARBA00022801"/>
    </source>
</evidence>
<feature type="domain" description="Peptidase M24" evidence="9">
    <location>
        <begin position="174"/>
        <end position="401"/>
    </location>
</feature>
<accession>D8LNA9</accession>
<dbReference type="AlphaFoldDB" id="D8LNA9"/>
<dbReference type="NCBIfam" id="TIGR00500">
    <property type="entry name" value="met_pdase_I"/>
    <property type="match status" value="1"/>
</dbReference>
<dbReference type="PANTHER" id="PTHR43330">
    <property type="entry name" value="METHIONINE AMINOPEPTIDASE"/>
    <property type="match status" value="1"/>
</dbReference>
<dbReference type="Gene3D" id="3.90.230.10">
    <property type="entry name" value="Creatinase/methionine aminopeptidase superfamily"/>
    <property type="match status" value="1"/>
</dbReference>
<dbReference type="eggNOG" id="KOG2738">
    <property type="taxonomic scope" value="Eukaryota"/>
</dbReference>
<feature type="region of interest" description="Disordered" evidence="7">
    <location>
        <begin position="39"/>
        <end position="58"/>
    </location>
</feature>
<feature type="binding site" evidence="5">
    <location>
        <position position="239"/>
    </location>
    <ligand>
        <name>substrate</name>
    </ligand>
</feature>
<proteinExistence type="inferred from homology"/>
<feature type="binding site" evidence="5">
    <location>
        <position position="337"/>
    </location>
    <ligand>
        <name>substrate</name>
    </ligand>
</feature>
<feature type="binding site" evidence="5">
    <location>
        <position position="394"/>
    </location>
    <ligand>
        <name>a divalent metal cation</name>
        <dbReference type="ChEBI" id="CHEBI:60240"/>
        <label>1</label>
    </ligand>
</feature>
<evidence type="ECO:0000256" key="5">
    <source>
        <dbReference type="HAMAP-Rule" id="MF_03174"/>
    </source>
</evidence>
<dbReference type="EC" id="3.4.11.18" evidence="6"/>
<keyword evidence="4 5" id="KW-0378">Hydrolase</keyword>
<feature type="binding site" evidence="5">
    <location>
        <position position="267"/>
    </location>
    <ligand>
        <name>a divalent metal cation</name>
        <dbReference type="ChEBI" id="CHEBI:60240"/>
        <label>2</label>
        <note>catalytic</note>
    </ligand>
</feature>
<evidence type="ECO:0000313" key="11">
    <source>
        <dbReference type="Proteomes" id="UP000002630"/>
    </source>
</evidence>
<evidence type="ECO:0000259" key="9">
    <source>
        <dbReference type="Pfam" id="PF00557"/>
    </source>
</evidence>
<evidence type="ECO:0000256" key="6">
    <source>
        <dbReference type="RuleBase" id="RU003653"/>
    </source>
</evidence>
<evidence type="ECO:0000256" key="8">
    <source>
        <dbReference type="SAM" id="SignalP"/>
    </source>
</evidence>
<comment type="cofactor">
    <cofactor evidence="5">
        <name>Co(2+)</name>
        <dbReference type="ChEBI" id="CHEBI:48828"/>
    </cofactor>
    <cofactor evidence="5">
        <name>Zn(2+)</name>
        <dbReference type="ChEBI" id="CHEBI:29105"/>
    </cofactor>
    <cofactor evidence="5">
        <name>Mn(2+)</name>
        <dbReference type="ChEBI" id="CHEBI:29035"/>
    </cofactor>
    <cofactor evidence="5">
        <name>Fe(2+)</name>
        <dbReference type="ChEBI" id="CHEBI:29033"/>
    </cofactor>
    <text evidence="5">Binds 2 divalent metal cations per subunit. Has a high-affinity and a low affinity metal-binding site. The true nature of the physiological cofactor is under debate. The enzyme is active with cobalt, zinc, manganese or divalent iron ions. Most likely, methionine aminopeptidases function as mononuclear Fe(2+)-metalloproteases under physiological conditions, and the catalytically relevant metal-binding site has been assigned to the histidine-containing high-affinity site.</text>
</comment>
<comment type="similarity">
    <text evidence="5">Belongs to the peptidase M24A family. Methionine aminopeptidase type 1 subfamily.</text>
</comment>
<dbReference type="PROSITE" id="PS00680">
    <property type="entry name" value="MAP_1"/>
    <property type="match status" value="1"/>
</dbReference>
<organism evidence="10 11">
    <name type="scientific">Ectocarpus siliculosus</name>
    <name type="common">Brown alga</name>
    <name type="synonym">Conferva siliculosa</name>
    <dbReference type="NCBI Taxonomy" id="2880"/>
    <lineage>
        <taxon>Eukaryota</taxon>
        <taxon>Sar</taxon>
        <taxon>Stramenopiles</taxon>
        <taxon>Ochrophyta</taxon>
        <taxon>PX clade</taxon>
        <taxon>Phaeophyceae</taxon>
        <taxon>Ectocarpales</taxon>
        <taxon>Ectocarpaceae</taxon>
        <taxon>Ectocarpus</taxon>
    </lineage>
</organism>
<feature type="binding site" evidence="5">
    <location>
        <position position="267"/>
    </location>
    <ligand>
        <name>a divalent metal cation</name>
        <dbReference type="ChEBI" id="CHEBI:60240"/>
        <label>1</label>
    </ligand>
</feature>
<dbReference type="InParanoid" id="D8LNA9"/>
<evidence type="ECO:0000256" key="7">
    <source>
        <dbReference type="SAM" id="MobiDB-lite"/>
    </source>
</evidence>
<gene>
    <name evidence="10" type="primary">MAP</name>
    <name evidence="10" type="ORF">Esi_0044_0023</name>
</gene>
<feature type="binding site" evidence="5">
    <location>
        <position position="256"/>
    </location>
    <ligand>
        <name>a divalent metal cation</name>
        <dbReference type="ChEBI" id="CHEBI:60240"/>
        <label>1</label>
    </ligand>
</feature>
<keyword evidence="11" id="KW-1185">Reference proteome</keyword>
<keyword evidence="2 5" id="KW-0645">Protease</keyword>
<dbReference type="InterPro" id="IPR001714">
    <property type="entry name" value="Pept_M24_MAP"/>
</dbReference>
<reference evidence="10 11" key="1">
    <citation type="journal article" date="2010" name="Nature">
        <title>The Ectocarpus genome and the independent evolution of multicellularity in brown algae.</title>
        <authorList>
            <person name="Cock J.M."/>
            <person name="Sterck L."/>
            <person name="Rouze P."/>
            <person name="Scornet D."/>
            <person name="Allen A.E."/>
            <person name="Amoutzias G."/>
            <person name="Anthouard V."/>
            <person name="Artiguenave F."/>
            <person name="Aury J.M."/>
            <person name="Badger J.H."/>
            <person name="Beszteri B."/>
            <person name="Billiau K."/>
            <person name="Bonnet E."/>
            <person name="Bothwell J.H."/>
            <person name="Bowler C."/>
            <person name="Boyen C."/>
            <person name="Brownlee C."/>
            <person name="Carrano C.J."/>
            <person name="Charrier B."/>
            <person name="Cho G.Y."/>
            <person name="Coelho S.M."/>
            <person name="Collen J."/>
            <person name="Corre E."/>
            <person name="Da Silva C."/>
            <person name="Delage L."/>
            <person name="Delaroque N."/>
            <person name="Dittami S.M."/>
            <person name="Doulbeau S."/>
            <person name="Elias M."/>
            <person name="Farnham G."/>
            <person name="Gachon C.M."/>
            <person name="Gschloessl B."/>
            <person name="Heesch S."/>
            <person name="Jabbari K."/>
            <person name="Jubin C."/>
            <person name="Kawai H."/>
            <person name="Kimura K."/>
            <person name="Kloareg B."/>
            <person name="Kupper F.C."/>
            <person name="Lang D."/>
            <person name="Le Bail A."/>
            <person name="Leblanc C."/>
            <person name="Lerouge P."/>
            <person name="Lohr M."/>
            <person name="Lopez P.J."/>
            <person name="Martens C."/>
            <person name="Maumus F."/>
            <person name="Michel G."/>
            <person name="Miranda-Saavedra D."/>
            <person name="Morales J."/>
            <person name="Moreau H."/>
            <person name="Motomura T."/>
            <person name="Nagasato C."/>
            <person name="Napoli C.A."/>
            <person name="Nelson D.R."/>
            <person name="Nyvall-Collen P."/>
            <person name="Peters A.F."/>
            <person name="Pommier C."/>
            <person name="Potin P."/>
            <person name="Poulain J."/>
            <person name="Quesneville H."/>
            <person name="Read B."/>
            <person name="Rensing S.A."/>
            <person name="Ritter A."/>
            <person name="Rousvoal S."/>
            <person name="Samanta M."/>
            <person name="Samson G."/>
            <person name="Schroeder D.C."/>
            <person name="Segurens B."/>
            <person name="Strittmatter M."/>
            <person name="Tonon T."/>
            <person name="Tregear J.W."/>
            <person name="Valentin K."/>
            <person name="von Dassow P."/>
            <person name="Yamagishi T."/>
            <person name="Van de Peer Y."/>
            <person name="Wincker P."/>
        </authorList>
    </citation>
    <scope>NUCLEOTIDE SEQUENCE [LARGE SCALE GENOMIC DNA]</scope>
    <source>
        <strain evidence="11">Ec32 / CCAP1310/4</strain>
    </source>
</reference>
<dbReference type="PRINTS" id="PR00599">
    <property type="entry name" value="MAPEPTIDASE"/>
</dbReference>
<dbReference type="InterPro" id="IPR036005">
    <property type="entry name" value="Creatinase/aminopeptidase-like"/>
</dbReference>
<evidence type="ECO:0000256" key="3">
    <source>
        <dbReference type="ARBA" id="ARBA00022723"/>
    </source>
</evidence>
<dbReference type="EMBL" id="FN648641">
    <property type="protein sequence ID" value="CBN77266.1"/>
    <property type="molecule type" value="Genomic_DNA"/>
</dbReference>
<comment type="catalytic activity">
    <reaction evidence="5 6">
        <text>Release of N-terminal amino acids, preferentially methionine, from peptides and arylamides.</text>
        <dbReference type="EC" id="3.4.11.18"/>
    </reaction>
</comment>
<dbReference type="SUPFAM" id="SSF55920">
    <property type="entry name" value="Creatinase/aminopeptidase"/>
    <property type="match status" value="1"/>
</dbReference>
<dbReference type="Proteomes" id="UP000002630">
    <property type="component" value="Linkage Group LG22"/>
</dbReference>
<dbReference type="MEROPS" id="M24.017"/>
<keyword evidence="1 5" id="KW-0031">Aminopeptidase</keyword>
<dbReference type="GO" id="GO:0006508">
    <property type="term" value="P:proteolysis"/>
    <property type="evidence" value="ECO:0007669"/>
    <property type="project" value="UniProtKB-KW"/>
</dbReference>
<dbReference type="PANTHER" id="PTHR43330:SF7">
    <property type="entry name" value="METHIONINE AMINOPEPTIDASE 1"/>
    <property type="match status" value="1"/>
</dbReference>
<feature type="chain" id="PRO_5003117381" description="Methionine aminopeptidase" evidence="8">
    <location>
        <begin position="20"/>
        <end position="421"/>
    </location>
</feature>
<protein>
    <recommendedName>
        <fullName evidence="6">Methionine aminopeptidase</fullName>
        <ecNumber evidence="6">3.4.11.18</ecNumber>
    </recommendedName>
</protein>
<comment type="function">
    <text evidence="6">Cotranslationally removes the N-terminal methionine from nascent proteins. The N-terminal methionine is often cleaved when the second residue in the primary sequence is small and uncharged (Met-Ala-, Cys, Gly, Pro, Ser, Thr, or Val).</text>
</comment>
<dbReference type="GO" id="GO:0046872">
    <property type="term" value="F:metal ion binding"/>
    <property type="evidence" value="ECO:0007669"/>
    <property type="project" value="UniProtKB-UniRule"/>
</dbReference>
<dbReference type="InterPro" id="IPR000994">
    <property type="entry name" value="Pept_M24"/>
</dbReference>
<keyword evidence="3 5" id="KW-0479">Metal-binding</keyword>
<evidence type="ECO:0000313" key="10">
    <source>
        <dbReference type="EMBL" id="CBN77266.1"/>
    </source>
</evidence>
<keyword evidence="8" id="KW-0732">Signal</keyword>
<evidence type="ECO:0000256" key="2">
    <source>
        <dbReference type="ARBA" id="ARBA00022670"/>
    </source>
</evidence>
<evidence type="ECO:0000256" key="1">
    <source>
        <dbReference type="ARBA" id="ARBA00022438"/>
    </source>
</evidence>
<feature type="binding site" evidence="5">
    <location>
        <position position="363"/>
    </location>
    <ligand>
        <name>a divalent metal cation</name>
        <dbReference type="ChEBI" id="CHEBI:60240"/>
        <label>2</label>
        <note>catalytic</note>
    </ligand>
</feature>
<dbReference type="Pfam" id="PF00557">
    <property type="entry name" value="Peptidase_M24"/>
    <property type="match status" value="1"/>
</dbReference>
<dbReference type="OrthoDB" id="3209743at2759"/>
<feature type="binding site" evidence="5">
    <location>
        <position position="330"/>
    </location>
    <ligand>
        <name>a divalent metal cation</name>
        <dbReference type="ChEBI" id="CHEBI:60240"/>
        <label>2</label>
        <note>catalytic</note>
    </ligand>
</feature>
<dbReference type="InterPro" id="IPR002467">
    <property type="entry name" value="Pept_M24A_MAP1"/>
</dbReference>
<dbReference type="OMA" id="ENKVHEY"/>
<dbReference type="CDD" id="cd01086">
    <property type="entry name" value="MetAP1"/>
    <property type="match status" value="1"/>
</dbReference>
<sequence length="421" mass="45089">MSWIRASSVTLMLVGSLAGGATYEGAFVSVRGSGGLRRCRSGRAEGGASPEQRQPRRPLIDSRDFHLSGARNTKQIRGARALAAKKGFGGVEKKAPKKTKVAKEVAAKRAAKASAVVSSGFAYTGSLRPGVQSPRRTVPPEIGHPDYAEDGMPKGGNPPPAWVIEVKTEEDIAGMRAAGKVAREVLDLAGKAVMVGATTDDVDRACHEAALERGAYPSPLNYFGFPKSCCTSINEIVCHGIPDSTVLEDGMIVNVDVTVFYKGYHGDCSEMFLVGEVDQAGKDLVKATYDIFNAAMAYCKPGRPYSGIGGVIQEMVDERGFSTISNFCGHGIGKTFHANPYVLHHKNDVNNGIMAVGHTFTIEPLICEGTGQNLMWPDKWTAATADGKRTAQFEHTLLLTEEGAVPLTAKLDSSPRQFWEK</sequence>
<dbReference type="HAMAP" id="MF_01974">
    <property type="entry name" value="MetAP_1"/>
    <property type="match status" value="1"/>
</dbReference>
<feature type="binding site" evidence="5">
    <location>
        <position position="394"/>
    </location>
    <ligand>
        <name>a divalent metal cation</name>
        <dbReference type="ChEBI" id="CHEBI:60240"/>
        <label>2</label>
        <note>catalytic</note>
    </ligand>
</feature>
<dbReference type="GO" id="GO:0004239">
    <property type="term" value="F:initiator methionyl aminopeptidase activity"/>
    <property type="evidence" value="ECO:0007669"/>
    <property type="project" value="UniProtKB-UniRule"/>
</dbReference>
<feature type="signal peptide" evidence="8">
    <location>
        <begin position="1"/>
        <end position="19"/>
    </location>
</feature>
<name>D8LNA9_ECTSI</name>